<accession>A0ABW0JEL3</accession>
<dbReference type="Proteomes" id="UP001596103">
    <property type="component" value="Unassembled WGS sequence"/>
</dbReference>
<keyword evidence="3" id="KW-1185">Reference proteome</keyword>
<sequence length="45" mass="4616">MNTPSQSSVPANSSASSRKAMTLLLFLALIGASGVAVSLIARHFL</sequence>
<dbReference type="RefSeq" id="WP_377714654.1">
    <property type="nucleotide sequence ID" value="NZ_JBHSMP010000036.1"/>
</dbReference>
<proteinExistence type="predicted"/>
<evidence type="ECO:0000256" key="1">
    <source>
        <dbReference type="SAM" id="Phobius"/>
    </source>
</evidence>
<gene>
    <name evidence="2" type="ORF">ACFPTO_21890</name>
</gene>
<keyword evidence="1" id="KW-1133">Transmembrane helix</keyword>
<dbReference type="EMBL" id="JBHSMP010000036">
    <property type="protein sequence ID" value="MFC5431433.1"/>
    <property type="molecule type" value="Genomic_DNA"/>
</dbReference>
<feature type="transmembrane region" description="Helical" evidence="1">
    <location>
        <begin position="20"/>
        <end position="41"/>
    </location>
</feature>
<keyword evidence="1" id="KW-0472">Membrane</keyword>
<reference evidence="3" key="1">
    <citation type="journal article" date="2019" name="Int. J. Syst. Evol. Microbiol.">
        <title>The Global Catalogue of Microorganisms (GCM) 10K type strain sequencing project: providing services to taxonomists for standard genome sequencing and annotation.</title>
        <authorList>
            <consortium name="The Broad Institute Genomics Platform"/>
            <consortium name="The Broad Institute Genome Sequencing Center for Infectious Disease"/>
            <person name="Wu L."/>
            <person name="Ma J."/>
        </authorList>
    </citation>
    <scope>NUCLEOTIDE SEQUENCE [LARGE SCALE GENOMIC DNA]</scope>
    <source>
        <strain evidence="3">CCUG 56042</strain>
    </source>
</reference>
<organism evidence="2 3">
    <name type="scientific">Paraburkholderia denitrificans</name>
    <dbReference type="NCBI Taxonomy" id="694025"/>
    <lineage>
        <taxon>Bacteria</taxon>
        <taxon>Pseudomonadati</taxon>
        <taxon>Pseudomonadota</taxon>
        <taxon>Betaproteobacteria</taxon>
        <taxon>Burkholderiales</taxon>
        <taxon>Burkholderiaceae</taxon>
        <taxon>Paraburkholderia</taxon>
    </lineage>
</organism>
<protein>
    <submittedName>
        <fullName evidence="2">Uncharacterized protein</fullName>
    </submittedName>
</protein>
<evidence type="ECO:0000313" key="2">
    <source>
        <dbReference type="EMBL" id="MFC5431433.1"/>
    </source>
</evidence>
<evidence type="ECO:0000313" key="3">
    <source>
        <dbReference type="Proteomes" id="UP001596103"/>
    </source>
</evidence>
<comment type="caution">
    <text evidence="2">The sequence shown here is derived from an EMBL/GenBank/DDBJ whole genome shotgun (WGS) entry which is preliminary data.</text>
</comment>
<name>A0ABW0JEL3_9BURK</name>
<keyword evidence="1" id="KW-0812">Transmembrane</keyword>